<accession>A0ABQ4CUP7</accession>
<reference evidence="1 2" key="1">
    <citation type="submission" date="2021-01" db="EMBL/GenBank/DDBJ databases">
        <title>Whole genome shotgun sequence of Asanoa siamensis NBRC 107932.</title>
        <authorList>
            <person name="Komaki H."/>
            <person name="Tamura T."/>
        </authorList>
    </citation>
    <scope>NUCLEOTIDE SEQUENCE [LARGE SCALE GENOMIC DNA]</scope>
    <source>
        <strain evidence="1 2">NBRC 107932</strain>
    </source>
</reference>
<protein>
    <submittedName>
        <fullName evidence="1">Uncharacterized protein</fullName>
    </submittedName>
</protein>
<keyword evidence="2" id="KW-1185">Reference proteome</keyword>
<comment type="caution">
    <text evidence="1">The sequence shown here is derived from an EMBL/GenBank/DDBJ whole genome shotgun (WGS) entry which is preliminary data.</text>
</comment>
<dbReference type="Proteomes" id="UP000604117">
    <property type="component" value="Unassembled WGS sequence"/>
</dbReference>
<name>A0ABQ4CUP7_9ACTN</name>
<organism evidence="1 2">
    <name type="scientific">Asanoa siamensis</name>
    <dbReference type="NCBI Taxonomy" id="926357"/>
    <lineage>
        <taxon>Bacteria</taxon>
        <taxon>Bacillati</taxon>
        <taxon>Actinomycetota</taxon>
        <taxon>Actinomycetes</taxon>
        <taxon>Micromonosporales</taxon>
        <taxon>Micromonosporaceae</taxon>
        <taxon>Asanoa</taxon>
    </lineage>
</organism>
<proteinExistence type="predicted"/>
<evidence type="ECO:0000313" key="2">
    <source>
        <dbReference type="Proteomes" id="UP000604117"/>
    </source>
</evidence>
<sequence length="99" mass="10971">MLGAAYDDALECYRVRAEITDASSAYVTVDVTSVTLADVALIGPNEWHDPKSRMESGFETCHKGTRVGVDFKATFLWWNRDNDTVGSEERRGSATFTCT</sequence>
<gene>
    <name evidence="1" type="ORF">Asi02nite_45380</name>
</gene>
<dbReference type="EMBL" id="BONE01000037">
    <property type="protein sequence ID" value="GIF75020.1"/>
    <property type="molecule type" value="Genomic_DNA"/>
</dbReference>
<evidence type="ECO:0000313" key="1">
    <source>
        <dbReference type="EMBL" id="GIF75020.1"/>
    </source>
</evidence>